<keyword evidence="1" id="KW-0812">Transmembrane</keyword>
<keyword evidence="1" id="KW-0472">Membrane</keyword>
<reference evidence="2 3" key="1">
    <citation type="journal article" date="2014" name="Genome Announc.">
        <title>Draft Genome Sequence of the Antitrypanosomally Active Sponge-Associated Bacterium Actinokineospora sp. Strain EG49.</title>
        <authorList>
            <person name="Harjes J."/>
            <person name="Ryu T."/>
            <person name="Abdelmohsen U.R."/>
            <person name="Moitinho-Silva L."/>
            <person name="Horn H."/>
            <person name="Ravasi T."/>
            <person name="Hentschel U."/>
        </authorList>
    </citation>
    <scope>NUCLEOTIDE SEQUENCE [LARGE SCALE GENOMIC DNA]</scope>
    <source>
        <strain evidence="2 3">EG49</strain>
    </source>
</reference>
<gene>
    <name evidence="2" type="ORF">UO65_4750</name>
</gene>
<protein>
    <submittedName>
        <fullName evidence="2">Uncharacterized protein</fullName>
    </submittedName>
</protein>
<dbReference type="AlphaFoldDB" id="W7IGF2"/>
<accession>W7IGF2</accession>
<keyword evidence="1" id="KW-1133">Transmembrane helix</keyword>
<comment type="caution">
    <text evidence="2">The sequence shown here is derived from an EMBL/GenBank/DDBJ whole genome shotgun (WGS) entry which is preliminary data.</text>
</comment>
<dbReference type="RefSeq" id="WP_035286294.1">
    <property type="nucleotide sequence ID" value="NZ_AYXG01000182.1"/>
</dbReference>
<dbReference type="STRING" id="909613.UO65_4750"/>
<dbReference type="EMBL" id="AYXG01000182">
    <property type="protein sequence ID" value="EWC59970.1"/>
    <property type="molecule type" value="Genomic_DNA"/>
</dbReference>
<evidence type="ECO:0000313" key="3">
    <source>
        <dbReference type="Proteomes" id="UP000019277"/>
    </source>
</evidence>
<feature type="transmembrane region" description="Helical" evidence="1">
    <location>
        <begin position="12"/>
        <end position="33"/>
    </location>
</feature>
<dbReference type="Proteomes" id="UP000019277">
    <property type="component" value="Unassembled WGS sequence"/>
</dbReference>
<keyword evidence="3" id="KW-1185">Reference proteome</keyword>
<evidence type="ECO:0000313" key="2">
    <source>
        <dbReference type="EMBL" id="EWC59970.1"/>
    </source>
</evidence>
<name>W7IGF2_9PSEU</name>
<sequence>MRRRFPRGDAGPIGAAGWLFAELAMVLVIIAIGSEVTAPSAVVLDPSATATPTTAPSQGLALTTVRFTIPATADDATVLADFRAALDRTVGPQGRVGLILLFGKSTTANPAQGTRLSERLKAVVTPANLPQLRTTVDIRPYFGGDGTPGQVMVELFLLT</sequence>
<evidence type="ECO:0000256" key="1">
    <source>
        <dbReference type="SAM" id="Phobius"/>
    </source>
</evidence>
<proteinExistence type="predicted"/>
<organism evidence="2 3">
    <name type="scientific">Actinokineospora spheciospongiae</name>
    <dbReference type="NCBI Taxonomy" id="909613"/>
    <lineage>
        <taxon>Bacteria</taxon>
        <taxon>Bacillati</taxon>
        <taxon>Actinomycetota</taxon>
        <taxon>Actinomycetes</taxon>
        <taxon>Pseudonocardiales</taxon>
        <taxon>Pseudonocardiaceae</taxon>
        <taxon>Actinokineospora</taxon>
    </lineage>
</organism>
<accession>A0A8E3BEM1</accession>
<dbReference type="OrthoDB" id="9843516at2"/>